<accession>A0ABW0BQ84</accession>
<dbReference type="Proteomes" id="UP001596087">
    <property type="component" value="Unassembled WGS sequence"/>
</dbReference>
<keyword evidence="2" id="KW-0472">Membrane</keyword>
<protein>
    <submittedName>
        <fullName evidence="3">Uncharacterized protein</fullName>
    </submittedName>
</protein>
<keyword evidence="4" id="KW-1185">Reference proteome</keyword>
<evidence type="ECO:0000313" key="3">
    <source>
        <dbReference type="EMBL" id="MFC5179308.1"/>
    </source>
</evidence>
<evidence type="ECO:0000313" key="4">
    <source>
        <dbReference type="Proteomes" id="UP001596087"/>
    </source>
</evidence>
<comment type="caution">
    <text evidence="3">The sequence shown here is derived from an EMBL/GenBank/DDBJ whole genome shotgun (WGS) entry which is preliminary data.</text>
</comment>
<evidence type="ECO:0000256" key="1">
    <source>
        <dbReference type="SAM" id="MobiDB-lite"/>
    </source>
</evidence>
<organism evidence="3 4">
    <name type="scientific">Nocardioides taihuensis</name>
    <dbReference type="NCBI Taxonomy" id="1835606"/>
    <lineage>
        <taxon>Bacteria</taxon>
        <taxon>Bacillati</taxon>
        <taxon>Actinomycetota</taxon>
        <taxon>Actinomycetes</taxon>
        <taxon>Propionibacteriales</taxon>
        <taxon>Nocardioidaceae</taxon>
        <taxon>Nocardioides</taxon>
    </lineage>
</organism>
<sequence length="123" mass="12641">MTPHPTPSPSGRRARLARPAAVLTGALLVPVLAAGPASAAVPEGWGDPLPPIDDLEAILIFIGIPVLLFVLIAAAVYVPAVVRGERINPNPQADSEWFGGPRSDHELESGAAPEGTGGASARW</sequence>
<reference evidence="4" key="1">
    <citation type="journal article" date="2019" name="Int. J. Syst. Evol. Microbiol.">
        <title>The Global Catalogue of Microorganisms (GCM) 10K type strain sequencing project: providing services to taxonomists for standard genome sequencing and annotation.</title>
        <authorList>
            <consortium name="The Broad Institute Genomics Platform"/>
            <consortium name="The Broad Institute Genome Sequencing Center for Infectious Disease"/>
            <person name="Wu L."/>
            <person name="Ma J."/>
        </authorList>
    </citation>
    <scope>NUCLEOTIDE SEQUENCE [LARGE SCALE GENOMIC DNA]</scope>
    <source>
        <strain evidence="4">DFY41</strain>
    </source>
</reference>
<proteinExistence type="predicted"/>
<feature type="transmembrane region" description="Helical" evidence="2">
    <location>
        <begin position="55"/>
        <end position="78"/>
    </location>
</feature>
<keyword evidence="2" id="KW-1133">Transmembrane helix</keyword>
<dbReference type="RefSeq" id="WP_378593326.1">
    <property type="nucleotide sequence ID" value="NZ_JBHSKD010000027.1"/>
</dbReference>
<dbReference type="EMBL" id="JBHSKD010000027">
    <property type="protein sequence ID" value="MFC5179308.1"/>
    <property type="molecule type" value="Genomic_DNA"/>
</dbReference>
<gene>
    <name evidence="3" type="ORF">ACFPGP_21685</name>
</gene>
<evidence type="ECO:0000256" key="2">
    <source>
        <dbReference type="SAM" id="Phobius"/>
    </source>
</evidence>
<keyword evidence="2" id="KW-0812">Transmembrane</keyword>
<feature type="region of interest" description="Disordered" evidence="1">
    <location>
        <begin position="86"/>
        <end position="123"/>
    </location>
</feature>
<name>A0ABW0BQ84_9ACTN</name>